<evidence type="ECO:0000313" key="2">
    <source>
        <dbReference type="EMBL" id="CAK9151827.1"/>
    </source>
</evidence>
<reference evidence="2 3" key="1">
    <citation type="submission" date="2024-02" db="EMBL/GenBank/DDBJ databases">
        <authorList>
            <person name="Vignale AGUSTIN F."/>
            <person name="Sosa J E."/>
            <person name="Modenutti C."/>
        </authorList>
    </citation>
    <scope>NUCLEOTIDE SEQUENCE [LARGE SCALE GENOMIC DNA]</scope>
</reference>
<comment type="caution">
    <text evidence="2">The sequence shown here is derived from an EMBL/GenBank/DDBJ whole genome shotgun (WGS) entry which is preliminary data.</text>
</comment>
<keyword evidence="1" id="KW-0472">Membrane</keyword>
<proteinExistence type="predicted"/>
<feature type="transmembrane region" description="Helical" evidence="1">
    <location>
        <begin position="27"/>
        <end position="49"/>
    </location>
</feature>
<keyword evidence="1" id="KW-1133">Transmembrane helix</keyword>
<dbReference type="EMBL" id="CAUOFW020002169">
    <property type="protein sequence ID" value="CAK9151827.1"/>
    <property type="molecule type" value="Genomic_DNA"/>
</dbReference>
<protein>
    <submittedName>
        <fullName evidence="2">Uncharacterized protein</fullName>
    </submittedName>
</protein>
<sequence>MARILVLEGIAVGGGGVNNGDRLFNHLSVGILLLCQVLIAMAIISVMLFGCADCADDQTGARKARKARGWAWAWAWACGWLWGWGWLWEWRWLWGWGWEWGWLWEWRWLRSRHHHHRCQVFSDVSGDCGGYGVD</sequence>
<evidence type="ECO:0000256" key="1">
    <source>
        <dbReference type="SAM" id="Phobius"/>
    </source>
</evidence>
<dbReference type="AlphaFoldDB" id="A0ABC8SBG3"/>
<gene>
    <name evidence="2" type="ORF">ILEXP_LOCUS19989</name>
</gene>
<organism evidence="2 3">
    <name type="scientific">Ilex paraguariensis</name>
    <name type="common">yerba mate</name>
    <dbReference type="NCBI Taxonomy" id="185542"/>
    <lineage>
        <taxon>Eukaryota</taxon>
        <taxon>Viridiplantae</taxon>
        <taxon>Streptophyta</taxon>
        <taxon>Embryophyta</taxon>
        <taxon>Tracheophyta</taxon>
        <taxon>Spermatophyta</taxon>
        <taxon>Magnoliopsida</taxon>
        <taxon>eudicotyledons</taxon>
        <taxon>Gunneridae</taxon>
        <taxon>Pentapetalae</taxon>
        <taxon>asterids</taxon>
        <taxon>campanulids</taxon>
        <taxon>Aquifoliales</taxon>
        <taxon>Aquifoliaceae</taxon>
        <taxon>Ilex</taxon>
    </lineage>
</organism>
<feature type="transmembrane region" description="Helical" evidence="1">
    <location>
        <begin position="70"/>
        <end position="88"/>
    </location>
</feature>
<evidence type="ECO:0000313" key="3">
    <source>
        <dbReference type="Proteomes" id="UP001642360"/>
    </source>
</evidence>
<dbReference type="Proteomes" id="UP001642360">
    <property type="component" value="Unassembled WGS sequence"/>
</dbReference>
<name>A0ABC8SBG3_9AQUA</name>
<accession>A0ABC8SBG3</accession>
<keyword evidence="1" id="KW-0812">Transmembrane</keyword>
<keyword evidence="3" id="KW-1185">Reference proteome</keyword>